<dbReference type="AlphaFoldDB" id="L8X6H2"/>
<name>L8X6H2_THACA</name>
<dbReference type="EMBL" id="AFRT01000287">
    <property type="protein sequence ID" value="ELU44648.1"/>
    <property type="molecule type" value="Genomic_DNA"/>
</dbReference>
<evidence type="ECO:0000256" key="1">
    <source>
        <dbReference type="SAM" id="MobiDB-lite"/>
    </source>
</evidence>
<keyword evidence="3" id="KW-1185">Reference proteome</keyword>
<comment type="caution">
    <text evidence="2">The sequence shown here is derived from an EMBL/GenBank/DDBJ whole genome shotgun (WGS) entry which is preliminary data.</text>
</comment>
<evidence type="ECO:0000313" key="2">
    <source>
        <dbReference type="EMBL" id="ELU44648.1"/>
    </source>
</evidence>
<protein>
    <submittedName>
        <fullName evidence="2">Uncharacterized protein</fullName>
    </submittedName>
</protein>
<accession>L8X6H2</accession>
<evidence type="ECO:0000313" key="3">
    <source>
        <dbReference type="Proteomes" id="UP000011668"/>
    </source>
</evidence>
<sequence>MKCGAADPHPDGQPLSATFSISLDQRNDPSANFRSARPCLVGPGSARSCFPSLTWSLIIVRFAPAHDLFGLSSRLWTYSICKRPVPATLRTRLTISRFQLDFPHDVDGISIDTDSACAPLLSSAPHFAHLISPETLGTNSPGTRLTRKLSHST</sequence>
<reference evidence="2 3" key="1">
    <citation type="journal article" date="2013" name="Nat. Commun.">
        <title>The evolution and pathogenic mechanisms of the rice sheath blight pathogen.</title>
        <authorList>
            <person name="Zheng A."/>
            <person name="Lin R."/>
            <person name="Xu L."/>
            <person name="Qin P."/>
            <person name="Tang C."/>
            <person name="Ai P."/>
            <person name="Zhang D."/>
            <person name="Liu Y."/>
            <person name="Sun Z."/>
            <person name="Feng H."/>
            <person name="Wang Y."/>
            <person name="Chen Y."/>
            <person name="Liang X."/>
            <person name="Fu R."/>
            <person name="Li Q."/>
            <person name="Zhang J."/>
            <person name="Yu X."/>
            <person name="Xie Z."/>
            <person name="Ding L."/>
            <person name="Guan P."/>
            <person name="Tang J."/>
            <person name="Liang Y."/>
            <person name="Wang S."/>
            <person name="Deng Q."/>
            <person name="Li S."/>
            <person name="Zhu J."/>
            <person name="Wang L."/>
            <person name="Liu H."/>
            <person name="Li P."/>
        </authorList>
    </citation>
    <scope>NUCLEOTIDE SEQUENCE [LARGE SCALE GENOMIC DNA]</scope>
    <source>
        <strain evidence="3">AG-1 IA</strain>
    </source>
</reference>
<dbReference type="HOGENOM" id="CLU_1714541_0_0_1"/>
<organism evidence="2 3">
    <name type="scientific">Thanatephorus cucumeris (strain AG1-IA)</name>
    <name type="common">Rice sheath blight fungus</name>
    <name type="synonym">Rhizoctonia solani</name>
    <dbReference type="NCBI Taxonomy" id="983506"/>
    <lineage>
        <taxon>Eukaryota</taxon>
        <taxon>Fungi</taxon>
        <taxon>Dikarya</taxon>
        <taxon>Basidiomycota</taxon>
        <taxon>Agaricomycotina</taxon>
        <taxon>Agaricomycetes</taxon>
        <taxon>Cantharellales</taxon>
        <taxon>Ceratobasidiaceae</taxon>
        <taxon>Rhizoctonia</taxon>
        <taxon>Rhizoctonia solani AG-1</taxon>
    </lineage>
</organism>
<proteinExistence type="predicted"/>
<dbReference type="Proteomes" id="UP000011668">
    <property type="component" value="Unassembled WGS sequence"/>
</dbReference>
<gene>
    <name evidence="2" type="ORF">AG1IA_01335</name>
</gene>
<feature type="region of interest" description="Disordered" evidence="1">
    <location>
        <begin position="133"/>
        <end position="153"/>
    </location>
</feature>